<accession>A0ABZ3IGW4</accession>
<protein>
    <recommendedName>
        <fullName evidence="3">FlgN protein</fullName>
    </recommendedName>
</protein>
<keyword evidence="2" id="KW-1185">Reference proteome</keyword>
<dbReference type="EMBL" id="CP155573">
    <property type="protein sequence ID" value="XFO64664.1"/>
    <property type="molecule type" value="Genomic_DNA"/>
</dbReference>
<name>A0ABZ3IGW4_9FIRM</name>
<sequence>MGQGEEACSCLQRKLQILEQIAAKTETLCRFIPDRKMTGIRRVLGERNALIDELAAVNEEIAGNPAWKSAPGIEPLRQAAASKRREILERSRQVLQQAIEEKACIAAELKNSRIHRQVRNQYVTPYKVMLPGCRFNKKG</sequence>
<reference evidence="1" key="1">
    <citation type="submission" date="2024-05" db="EMBL/GenBank/DDBJ databases">
        <title>Isolation and characterization of Sporomusa carbonis sp. nov., a carboxydotrophic hydrogenogen in the genus of Sporomusa isolated from a charcoal burning pile.</title>
        <authorList>
            <person name="Boeer T."/>
            <person name="Rosenbaum F."/>
            <person name="Eysell L."/>
            <person name="Mueller V."/>
            <person name="Daniel R."/>
            <person name="Poehlein A."/>
        </authorList>
    </citation>
    <scope>NUCLEOTIDE SEQUENCE [LARGE SCALE GENOMIC DNA]</scope>
    <source>
        <strain evidence="1">DSM 10669</strain>
    </source>
</reference>
<organism evidence="1 2">
    <name type="scientific">Sporomusa silvacetica DSM 10669</name>
    <dbReference type="NCBI Taxonomy" id="1123289"/>
    <lineage>
        <taxon>Bacteria</taxon>
        <taxon>Bacillati</taxon>
        <taxon>Bacillota</taxon>
        <taxon>Negativicutes</taxon>
        <taxon>Selenomonadales</taxon>
        <taxon>Sporomusaceae</taxon>
        <taxon>Sporomusa</taxon>
    </lineage>
</organism>
<dbReference type="Proteomes" id="UP000216752">
    <property type="component" value="Chromosome"/>
</dbReference>
<evidence type="ECO:0008006" key="3">
    <source>
        <dbReference type="Google" id="ProtNLM"/>
    </source>
</evidence>
<dbReference type="RefSeq" id="WP_094606097.1">
    <property type="nucleotide sequence ID" value="NZ_CP155573.1"/>
</dbReference>
<proteinExistence type="predicted"/>
<evidence type="ECO:0000313" key="1">
    <source>
        <dbReference type="EMBL" id="XFO64664.1"/>
    </source>
</evidence>
<gene>
    <name evidence="1" type="ORF">SPSIL_007670</name>
</gene>
<evidence type="ECO:0000313" key="2">
    <source>
        <dbReference type="Proteomes" id="UP000216752"/>
    </source>
</evidence>